<dbReference type="OrthoDB" id="9810376at2"/>
<name>A0A501XPC7_9SPHN</name>
<dbReference type="Proteomes" id="UP000319897">
    <property type="component" value="Unassembled WGS sequence"/>
</dbReference>
<sequence>MTRRPIAPLAAALLLPAALHAQPATPEAAKAAPAKAAPAKAAPVQRPAATTRATPQPTPMSERTAVIGVLDKRLGTTGEFTLKPGERFSFGRIAGVLQGCEKTQPFERPQSAAFVQVSETPARLQGKPQEPVKRVFSGWLFAESPSLNPFVHPVYDVWLKSCTMRFPDGPKAASSATGSAGKATRSRPAAPKPATAAPAAAPAPATPEPTPGT</sequence>
<protein>
    <submittedName>
        <fullName evidence="3">DUF2155 domain-containing protein</fullName>
    </submittedName>
</protein>
<dbReference type="EMBL" id="VFSU01000018">
    <property type="protein sequence ID" value="TPE62456.1"/>
    <property type="molecule type" value="Genomic_DNA"/>
</dbReference>
<proteinExistence type="predicted"/>
<feature type="compositionally biased region" description="Low complexity" evidence="1">
    <location>
        <begin position="26"/>
        <end position="55"/>
    </location>
</feature>
<reference evidence="3 4" key="1">
    <citation type="submission" date="2019-06" db="EMBL/GenBank/DDBJ databases">
        <authorList>
            <person name="Lee I."/>
            <person name="Jang G.I."/>
            <person name="Hwang C.Y."/>
        </authorList>
    </citation>
    <scope>NUCLEOTIDE SEQUENCE [LARGE SCALE GENOMIC DNA]</scope>
    <source>
        <strain evidence="3 4">PAMC 28131</strain>
    </source>
</reference>
<feature type="chain" id="PRO_5021305967" evidence="2">
    <location>
        <begin position="22"/>
        <end position="213"/>
    </location>
</feature>
<feature type="region of interest" description="Disordered" evidence="1">
    <location>
        <begin position="168"/>
        <end position="213"/>
    </location>
</feature>
<accession>A0A501XPC7</accession>
<dbReference type="InterPro" id="IPR019225">
    <property type="entry name" value="DUF2155"/>
</dbReference>
<evidence type="ECO:0000313" key="3">
    <source>
        <dbReference type="EMBL" id="TPE62456.1"/>
    </source>
</evidence>
<dbReference type="Pfam" id="PF09923">
    <property type="entry name" value="DUF2155"/>
    <property type="match status" value="1"/>
</dbReference>
<organism evidence="3 4">
    <name type="scientific">Sandaracinobacter neustonicus</name>
    <dbReference type="NCBI Taxonomy" id="1715348"/>
    <lineage>
        <taxon>Bacteria</taxon>
        <taxon>Pseudomonadati</taxon>
        <taxon>Pseudomonadota</taxon>
        <taxon>Alphaproteobacteria</taxon>
        <taxon>Sphingomonadales</taxon>
        <taxon>Sphingosinicellaceae</taxon>
        <taxon>Sandaracinobacter</taxon>
    </lineage>
</organism>
<feature type="region of interest" description="Disordered" evidence="1">
    <location>
        <begin position="26"/>
        <end position="63"/>
    </location>
</feature>
<comment type="caution">
    <text evidence="3">The sequence shown here is derived from an EMBL/GenBank/DDBJ whole genome shotgun (WGS) entry which is preliminary data.</text>
</comment>
<gene>
    <name evidence="3" type="ORF">FJQ54_06035</name>
</gene>
<keyword evidence="4" id="KW-1185">Reference proteome</keyword>
<evidence type="ECO:0000313" key="4">
    <source>
        <dbReference type="Proteomes" id="UP000319897"/>
    </source>
</evidence>
<dbReference type="AlphaFoldDB" id="A0A501XPC7"/>
<keyword evidence="2" id="KW-0732">Signal</keyword>
<evidence type="ECO:0000256" key="2">
    <source>
        <dbReference type="SAM" id="SignalP"/>
    </source>
</evidence>
<feature type="compositionally biased region" description="Pro residues" evidence="1">
    <location>
        <begin position="204"/>
        <end position="213"/>
    </location>
</feature>
<feature type="compositionally biased region" description="Low complexity" evidence="1">
    <location>
        <begin position="171"/>
        <end position="203"/>
    </location>
</feature>
<evidence type="ECO:0000256" key="1">
    <source>
        <dbReference type="SAM" id="MobiDB-lite"/>
    </source>
</evidence>
<feature type="signal peptide" evidence="2">
    <location>
        <begin position="1"/>
        <end position="21"/>
    </location>
</feature>